<dbReference type="SUPFAM" id="SSF46689">
    <property type="entry name" value="Homeodomain-like"/>
    <property type="match status" value="1"/>
</dbReference>
<evidence type="ECO:0000256" key="1">
    <source>
        <dbReference type="ARBA" id="ARBA00023015"/>
    </source>
</evidence>
<protein>
    <submittedName>
        <fullName evidence="5">AraC-type DNA-binding protein</fullName>
    </submittedName>
</protein>
<evidence type="ECO:0000313" key="6">
    <source>
        <dbReference type="Proteomes" id="UP000199416"/>
    </source>
</evidence>
<dbReference type="PROSITE" id="PS01124">
    <property type="entry name" value="HTH_ARAC_FAMILY_2"/>
    <property type="match status" value="1"/>
</dbReference>
<sequence length="324" mass="34799">MATGTPIPARRFRYTTADRMEASDFLDRAYGARLRLGGFPDTGPLVTLDQVQAGALTLVDFRLASDLVFEATGQDDVMINTVLDGSMVYDSGKAGHGFRPGDVGIGNHPHMKDLVARSHALHLHTVGLPASLLTEVAGRDPAEDGSSWELLSLRPVDGGDGRWRRTTRFVDDLLAEPETAASPLLLGPAARLLAATALTIFPNTAVADPAAADSLDAHPGTLRRATEFIDSHPDLDIGVADIARAASVTPRAVQLAFRRHLDTTPTAYLRQVRLAQAHRQLRDATSGDGVTVTAVAARWGFTPSRFTEHYRAAYGVLPSHTLRT</sequence>
<dbReference type="InterPro" id="IPR018060">
    <property type="entry name" value="HTH_AraC"/>
</dbReference>
<dbReference type="GO" id="GO:0043565">
    <property type="term" value="F:sequence-specific DNA binding"/>
    <property type="evidence" value="ECO:0007669"/>
    <property type="project" value="InterPro"/>
</dbReference>
<evidence type="ECO:0000256" key="2">
    <source>
        <dbReference type="ARBA" id="ARBA00023125"/>
    </source>
</evidence>
<evidence type="ECO:0000259" key="4">
    <source>
        <dbReference type="PROSITE" id="PS01124"/>
    </source>
</evidence>
<dbReference type="GO" id="GO:0003700">
    <property type="term" value="F:DNA-binding transcription factor activity"/>
    <property type="evidence" value="ECO:0007669"/>
    <property type="project" value="InterPro"/>
</dbReference>
<accession>A0A1G6LX05</accession>
<dbReference type="EMBL" id="FMZF01000002">
    <property type="protein sequence ID" value="SDC47828.1"/>
    <property type="molecule type" value="Genomic_DNA"/>
</dbReference>
<proteinExistence type="predicted"/>
<name>A0A1G6LX05_9ACTN</name>
<keyword evidence="3" id="KW-0804">Transcription</keyword>
<dbReference type="RefSeq" id="WP_091364914.1">
    <property type="nucleotide sequence ID" value="NZ_FMZF01000002.1"/>
</dbReference>
<dbReference type="Pfam" id="PF12833">
    <property type="entry name" value="HTH_18"/>
    <property type="match status" value="1"/>
</dbReference>
<dbReference type="OrthoDB" id="5464689at2"/>
<organism evidence="5 6">
    <name type="scientific">Geodermatophilus telluris</name>
    <dbReference type="NCBI Taxonomy" id="1190417"/>
    <lineage>
        <taxon>Bacteria</taxon>
        <taxon>Bacillati</taxon>
        <taxon>Actinomycetota</taxon>
        <taxon>Actinomycetes</taxon>
        <taxon>Geodermatophilales</taxon>
        <taxon>Geodermatophilaceae</taxon>
        <taxon>Geodermatophilus</taxon>
    </lineage>
</organism>
<dbReference type="SMART" id="SM00342">
    <property type="entry name" value="HTH_ARAC"/>
    <property type="match status" value="1"/>
</dbReference>
<keyword evidence="2 5" id="KW-0238">DNA-binding</keyword>
<reference evidence="6" key="1">
    <citation type="submission" date="2016-10" db="EMBL/GenBank/DDBJ databases">
        <authorList>
            <person name="Varghese N."/>
            <person name="Submissions S."/>
        </authorList>
    </citation>
    <scope>NUCLEOTIDE SEQUENCE [LARGE SCALE GENOMIC DNA]</scope>
    <source>
        <strain evidence="6">DSM 45421</strain>
    </source>
</reference>
<dbReference type="STRING" id="1190417.SAMN05660690_1591"/>
<gene>
    <name evidence="5" type="ORF">SAMN05660690_1591</name>
</gene>
<dbReference type="Gene3D" id="1.10.10.60">
    <property type="entry name" value="Homeodomain-like"/>
    <property type="match status" value="1"/>
</dbReference>
<dbReference type="PANTHER" id="PTHR46796:SF12">
    <property type="entry name" value="HTH-TYPE DNA-BINDING TRANSCRIPTIONAL ACTIVATOR EUTR"/>
    <property type="match status" value="1"/>
</dbReference>
<dbReference type="Proteomes" id="UP000199416">
    <property type="component" value="Unassembled WGS sequence"/>
</dbReference>
<evidence type="ECO:0000256" key="3">
    <source>
        <dbReference type="ARBA" id="ARBA00023163"/>
    </source>
</evidence>
<keyword evidence="6" id="KW-1185">Reference proteome</keyword>
<keyword evidence="1" id="KW-0805">Transcription regulation</keyword>
<evidence type="ECO:0000313" key="5">
    <source>
        <dbReference type="EMBL" id="SDC47828.1"/>
    </source>
</evidence>
<dbReference type="InterPro" id="IPR050204">
    <property type="entry name" value="AraC_XylS_family_regulators"/>
</dbReference>
<dbReference type="InterPro" id="IPR009057">
    <property type="entry name" value="Homeodomain-like_sf"/>
</dbReference>
<feature type="domain" description="HTH araC/xylS-type" evidence="4">
    <location>
        <begin position="223"/>
        <end position="324"/>
    </location>
</feature>
<dbReference type="PANTHER" id="PTHR46796">
    <property type="entry name" value="HTH-TYPE TRANSCRIPTIONAL ACTIVATOR RHAS-RELATED"/>
    <property type="match status" value="1"/>
</dbReference>
<dbReference type="AlphaFoldDB" id="A0A1G6LX05"/>